<protein>
    <submittedName>
        <fullName evidence="2">LADA_0C02784g1_1</fullName>
    </submittedName>
</protein>
<keyword evidence="3" id="KW-1185">Reference proteome</keyword>
<dbReference type="OrthoDB" id="4036517at2759"/>
<keyword evidence="1" id="KW-0472">Membrane</keyword>
<reference evidence="3" key="1">
    <citation type="submission" date="2016-03" db="EMBL/GenBank/DDBJ databases">
        <authorList>
            <person name="Devillers H."/>
        </authorList>
    </citation>
    <scope>NUCLEOTIDE SEQUENCE [LARGE SCALE GENOMIC DNA]</scope>
</reference>
<dbReference type="AlphaFoldDB" id="A0A1G4IY30"/>
<dbReference type="EMBL" id="LT598459">
    <property type="protein sequence ID" value="SCU82065.1"/>
    <property type="molecule type" value="Genomic_DNA"/>
</dbReference>
<gene>
    <name evidence="2" type="ORF">LADA_0C02784G</name>
</gene>
<dbReference type="InterPro" id="IPR001142">
    <property type="entry name" value="DUP/COS"/>
</dbReference>
<evidence type="ECO:0000313" key="3">
    <source>
        <dbReference type="Proteomes" id="UP000190274"/>
    </source>
</evidence>
<evidence type="ECO:0000313" key="2">
    <source>
        <dbReference type="EMBL" id="SCU82065.1"/>
    </source>
</evidence>
<dbReference type="Proteomes" id="UP000190274">
    <property type="component" value="Chromosome C"/>
</dbReference>
<dbReference type="Pfam" id="PF00674">
    <property type="entry name" value="DUP"/>
    <property type="match status" value="1"/>
</dbReference>
<organism evidence="2 3">
    <name type="scientific">Lachancea dasiensis</name>
    <dbReference type="NCBI Taxonomy" id="1072105"/>
    <lineage>
        <taxon>Eukaryota</taxon>
        <taxon>Fungi</taxon>
        <taxon>Dikarya</taxon>
        <taxon>Ascomycota</taxon>
        <taxon>Saccharomycotina</taxon>
        <taxon>Saccharomycetes</taxon>
        <taxon>Saccharomycetales</taxon>
        <taxon>Saccharomycetaceae</taxon>
        <taxon>Lachancea</taxon>
    </lineage>
</organism>
<keyword evidence="1" id="KW-1133">Transmembrane helix</keyword>
<keyword evidence="1" id="KW-0812">Transmembrane</keyword>
<accession>A0A1G4IY30</accession>
<name>A0A1G4IY30_9SACH</name>
<feature type="transmembrane region" description="Helical" evidence="1">
    <location>
        <begin position="20"/>
        <end position="39"/>
    </location>
</feature>
<sequence length="117" mass="13087">MALTDISACYFMVFLASKFPQISAAFFASSLTVLVSLALDRCLYQLANHVIYLRVTTDANKLALIRQIAAVTPGPMYDWDDIAVAMDPLFCSRSPLPFPYFFYNGESCYSFVITTDL</sequence>
<evidence type="ECO:0000256" key="1">
    <source>
        <dbReference type="SAM" id="Phobius"/>
    </source>
</evidence>
<proteinExistence type="predicted"/>